<name>A0A8J3XGK4_9ACTN</name>
<protein>
    <submittedName>
        <fullName evidence="2">Uncharacterized protein</fullName>
    </submittedName>
</protein>
<dbReference type="Proteomes" id="UP000622547">
    <property type="component" value="Unassembled WGS sequence"/>
</dbReference>
<accession>A0A8J3XGK4</accession>
<keyword evidence="3" id="KW-1185">Reference proteome</keyword>
<evidence type="ECO:0000313" key="3">
    <source>
        <dbReference type="Proteomes" id="UP000622547"/>
    </source>
</evidence>
<evidence type="ECO:0000256" key="1">
    <source>
        <dbReference type="SAM" id="MobiDB-lite"/>
    </source>
</evidence>
<organism evidence="2 3">
    <name type="scientific">Planotetraspora phitsanulokensis</name>
    <dbReference type="NCBI Taxonomy" id="575192"/>
    <lineage>
        <taxon>Bacteria</taxon>
        <taxon>Bacillati</taxon>
        <taxon>Actinomycetota</taxon>
        <taxon>Actinomycetes</taxon>
        <taxon>Streptosporangiales</taxon>
        <taxon>Streptosporangiaceae</taxon>
        <taxon>Planotetraspora</taxon>
    </lineage>
</organism>
<dbReference type="AlphaFoldDB" id="A0A8J3XGK4"/>
<sequence>MQSVARILVPSRLRRTARDRIDARYVTKPEHRQDIRNAREDARKDIRKSREDIRKSQEDIRNLRQEVQALRQEAETERRRQDAEAQQAQQEIQALRRDLVALRDEVNRLRQMTTTVNKANDVAVRGQRLAEQTAEALDHVLQNEVRVWQAIDGLSAQTAVTEISR</sequence>
<feature type="region of interest" description="Disordered" evidence="1">
    <location>
        <begin position="28"/>
        <end position="54"/>
    </location>
</feature>
<proteinExistence type="predicted"/>
<comment type="caution">
    <text evidence="2">The sequence shown here is derived from an EMBL/GenBank/DDBJ whole genome shotgun (WGS) entry which is preliminary data.</text>
</comment>
<gene>
    <name evidence="2" type="ORF">Pph01_52070</name>
</gene>
<evidence type="ECO:0000313" key="2">
    <source>
        <dbReference type="EMBL" id="GII40204.1"/>
    </source>
</evidence>
<reference evidence="2 3" key="1">
    <citation type="submission" date="2021-01" db="EMBL/GenBank/DDBJ databases">
        <title>Whole genome shotgun sequence of Planotetraspora phitsanulokensis NBRC 104273.</title>
        <authorList>
            <person name="Komaki H."/>
            <person name="Tamura T."/>
        </authorList>
    </citation>
    <scope>NUCLEOTIDE SEQUENCE [LARGE SCALE GENOMIC DNA]</scope>
    <source>
        <strain evidence="2 3">NBRC 104273</strain>
    </source>
</reference>
<dbReference type="EMBL" id="BOOP01000023">
    <property type="protein sequence ID" value="GII40204.1"/>
    <property type="molecule type" value="Genomic_DNA"/>
</dbReference>